<dbReference type="Gene3D" id="2.60.40.10">
    <property type="entry name" value="Immunoglobulins"/>
    <property type="match status" value="1"/>
</dbReference>
<dbReference type="CDD" id="cd00063">
    <property type="entry name" value="FN3"/>
    <property type="match status" value="1"/>
</dbReference>
<dbReference type="EMBL" id="OX597827">
    <property type="protein sequence ID" value="CAI9732634.1"/>
    <property type="molecule type" value="Genomic_DNA"/>
</dbReference>
<dbReference type="Gene3D" id="2.30.30.40">
    <property type="entry name" value="SH3 Domains"/>
    <property type="match status" value="2"/>
</dbReference>
<dbReference type="SUPFAM" id="SSF50044">
    <property type="entry name" value="SH3-domain"/>
    <property type="match status" value="2"/>
</dbReference>
<feature type="region of interest" description="Disordered" evidence="6">
    <location>
        <begin position="1835"/>
        <end position="1871"/>
    </location>
</feature>
<evidence type="ECO:0000256" key="6">
    <source>
        <dbReference type="SAM" id="MobiDB-lite"/>
    </source>
</evidence>
<dbReference type="InterPro" id="IPR001452">
    <property type="entry name" value="SH3_domain"/>
</dbReference>
<gene>
    <name evidence="9" type="ORF">OCTVUL_1B028101</name>
</gene>
<evidence type="ECO:0000256" key="3">
    <source>
        <dbReference type="ARBA" id="ARBA00023054"/>
    </source>
</evidence>
<evidence type="ECO:0000259" key="7">
    <source>
        <dbReference type="PROSITE" id="PS50002"/>
    </source>
</evidence>
<dbReference type="PANTHER" id="PTHR18935">
    <property type="entry name" value="GOLGIN SUBFAMILY A MEMBER 4-LIKE ISOFORM X1"/>
    <property type="match status" value="1"/>
</dbReference>
<feature type="compositionally biased region" description="Low complexity" evidence="6">
    <location>
        <begin position="655"/>
        <end position="666"/>
    </location>
</feature>
<dbReference type="Pfam" id="PF16034">
    <property type="entry name" value="JAKMIP_CC3"/>
    <property type="match status" value="1"/>
</dbReference>
<feature type="region of interest" description="Disordered" evidence="6">
    <location>
        <begin position="1802"/>
        <end position="1822"/>
    </location>
</feature>
<feature type="coiled-coil region" evidence="5">
    <location>
        <begin position="1006"/>
        <end position="1072"/>
    </location>
</feature>
<feature type="domain" description="SH3" evidence="7">
    <location>
        <begin position="2442"/>
        <end position="2509"/>
    </location>
</feature>
<feature type="region of interest" description="Disordered" evidence="6">
    <location>
        <begin position="83"/>
        <end position="145"/>
    </location>
</feature>
<dbReference type="Proteomes" id="UP001162480">
    <property type="component" value="Chromosome 14"/>
</dbReference>
<feature type="region of interest" description="Disordered" evidence="6">
    <location>
        <begin position="655"/>
        <end position="679"/>
    </location>
</feature>
<name>A0AA36FCX5_OCTVU</name>
<feature type="compositionally biased region" description="Polar residues" evidence="6">
    <location>
        <begin position="1913"/>
        <end position="1924"/>
    </location>
</feature>
<keyword evidence="10" id="KW-1185">Reference proteome</keyword>
<dbReference type="PROSITE" id="PS50853">
    <property type="entry name" value="FN3"/>
    <property type="match status" value="1"/>
</dbReference>
<dbReference type="Pfam" id="PF25523">
    <property type="entry name" value="Ig_RIMBP2"/>
    <property type="match status" value="1"/>
</dbReference>
<accession>A0AA36FCX5</accession>
<evidence type="ECO:0000256" key="4">
    <source>
        <dbReference type="PROSITE-ProRule" id="PRU00192"/>
    </source>
</evidence>
<feature type="region of interest" description="Disordered" evidence="6">
    <location>
        <begin position="410"/>
        <end position="432"/>
    </location>
</feature>
<evidence type="ECO:0000313" key="10">
    <source>
        <dbReference type="Proteomes" id="UP001162480"/>
    </source>
</evidence>
<dbReference type="GO" id="GO:0019900">
    <property type="term" value="F:kinase binding"/>
    <property type="evidence" value="ECO:0007669"/>
    <property type="project" value="InterPro"/>
</dbReference>
<feature type="region of interest" description="Disordered" evidence="6">
    <location>
        <begin position="572"/>
        <end position="629"/>
    </location>
</feature>
<reference evidence="9" key="1">
    <citation type="submission" date="2023-08" db="EMBL/GenBank/DDBJ databases">
        <authorList>
            <person name="Alioto T."/>
            <person name="Alioto T."/>
            <person name="Gomez Garrido J."/>
        </authorList>
    </citation>
    <scope>NUCLEOTIDE SEQUENCE</scope>
</reference>
<dbReference type="GO" id="GO:0008017">
    <property type="term" value="F:microtubule binding"/>
    <property type="evidence" value="ECO:0007669"/>
    <property type="project" value="InterPro"/>
</dbReference>
<dbReference type="SMART" id="SM00326">
    <property type="entry name" value="SH3"/>
    <property type="match status" value="2"/>
</dbReference>
<feature type="domain" description="SH3" evidence="7">
    <location>
        <begin position="2142"/>
        <end position="2209"/>
    </location>
</feature>
<feature type="region of interest" description="Disordered" evidence="6">
    <location>
        <begin position="455"/>
        <end position="482"/>
    </location>
</feature>
<protein>
    <submittedName>
        <fullName evidence="9">Golgin subfamily B member 1-like isoform X7</fullName>
    </submittedName>
</protein>
<keyword evidence="2 4" id="KW-0728">SH3 domain</keyword>
<dbReference type="Pfam" id="PF07653">
    <property type="entry name" value="SH3_2"/>
    <property type="match status" value="1"/>
</dbReference>
<proteinExistence type="inferred from homology"/>
<feature type="coiled-coil region" evidence="5">
    <location>
        <begin position="706"/>
        <end position="980"/>
    </location>
</feature>
<feature type="compositionally biased region" description="Low complexity" evidence="6">
    <location>
        <begin position="2275"/>
        <end position="2293"/>
    </location>
</feature>
<feature type="compositionally biased region" description="Polar residues" evidence="6">
    <location>
        <begin position="1460"/>
        <end position="1470"/>
    </location>
</feature>
<organism evidence="9 10">
    <name type="scientific">Octopus vulgaris</name>
    <name type="common">Common octopus</name>
    <dbReference type="NCBI Taxonomy" id="6645"/>
    <lineage>
        <taxon>Eukaryota</taxon>
        <taxon>Metazoa</taxon>
        <taxon>Spiralia</taxon>
        <taxon>Lophotrochozoa</taxon>
        <taxon>Mollusca</taxon>
        <taxon>Cephalopoda</taxon>
        <taxon>Coleoidea</taxon>
        <taxon>Octopodiformes</taxon>
        <taxon>Octopoda</taxon>
        <taxon>Incirrata</taxon>
        <taxon>Octopodidae</taxon>
        <taxon>Octopus</taxon>
    </lineage>
</organism>
<evidence type="ECO:0000256" key="2">
    <source>
        <dbReference type="ARBA" id="ARBA00022443"/>
    </source>
</evidence>
<feature type="compositionally biased region" description="Polar residues" evidence="6">
    <location>
        <begin position="95"/>
        <end position="137"/>
    </location>
</feature>
<feature type="compositionally biased region" description="Polar residues" evidence="6">
    <location>
        <begin position="1391"/>
        <end position="1407"/>
    </location>
</feature>
<dbReference type="InterPro" id="IPR003961">
    <property type="entry name" value="FN3_dom"/>
</dbReference>
<evidence type="ECO:0000256" key="1">
    <source>
        <dbReference type="ARBA" id="ARBA00005239"/>
    </source>
</evidence>
<dbReference type="InterPro" id="IPR057884">
    <property type="entry name" value="FN3_RIM-BP1/2/3"/>
</dbReference>
<feature type="region of interest" description="Disordered" evidence="6">
    <location>
        <begin position="2273"/>
        <end position="2294"/>
    </location>
</feature>
<sequence>MNIGERSSFCAMESIRPDLSLHLWPILQAPPSPFRNDGCITIYSTLGHLIHVIEELKTKEKHIAQLEQDLGHQSGYMMQLEKKISSQDKGPNPSSPGGATTPSKPTSTAHNYSPSKDSDGNQQTNLKENSSCQNSKNKVPGYLARKSDKENSTFLAQIRSLQQKISEQYKTINALRQACSEKDRRIELIQHRKMKKRLRRSLEKCASTNGDDDACSVDSEVSVSSLPMDNGTDENQLDIWDEYAREEIERSYRQLMREHLELKKSYTLLQAQTSSALDPERELKLCRTLESDLFEAQCKIEELKALLQTDGLEPRLLEEKETLQSANIEMQKKLKKMEDNEGKLQEDLSEAREQIEDLEFRILELEESQNTGVEDCNDALEDFLEFGKTHQLNCDEESKKSVGVKRSLFREERRGGDGEPASIISSESGEDEQLLREEVNSLRKQIIELTERPVMDFPPKPSEIKTEAGHPTETKDGKKLQESKKRIEELEKIAIELQGKIIGLQQDKVQLEEQLSQKSYSNLKLDKEPKDAEEVNIEDQVSVVSCQDMVSNDIAETSETLGTKRLSVGETEEVDDDKVTSSLSQVKHNKDDDVKGSGDFVLDSCSKLEDPSETAVAEDEAAGVDEEKKQNLVEESWREIESAIIDETIAELAAGNNNNNNSNSNDGRGGDGDDLTSSLDIDNSLLADMENVNDNDDVDVEEDENLQLLEQQSECLESIKQILSEQGILSHVEMMLQEMEEIKEENAALKERLTSGDVTLASGEVVNVDVAIEKLHQLEEVCENLRDKVHTTEQSEMLLKTKLKHAEDTVGELESSENLLKEQLAKISLREAEWKTKAQGLLRNVNELEQLLKEKDVIEEKLHDKIKALEEADMRNSRKLVELQEDENHLRESLRNKDDLSDQSEMLKTLKKKIKDLEKSNKLLKSRVVELEDSECEVREHWNQIVETDANKIEGLQEKVKMLESLNRELEKKLQEGEEEFMTGVSLASELSFSQNPPDSKESTVSFDLETEYKNLEEKFQEVTEAKNSKIAELEDHLEKLYSTEQKLSETVAEMEERERELLAKLKLCENSDFSVEKMLKYEERIKELSYSQENLLNAIDTVADPESHSLQIINALKDELVLSYQKNEEMSLREKKSTEQLRNENNSLKDQLDKLLEKESGHLGQILSTEKGKDALHNEHSLVSQNSKQEVPTSSLFVRIQELETENQELRIKVDGSQNGTLSKVSSTVSSNYERLCELEKENSDLLAEASRLREAESQWKETAEKLVQLESNEERLMEKVVELEDSCESLKEELQKVHGDKKESQNELKEEREKVGSLLKLEAEIKGRLQAEEELNGSLREQLQSFRLRLEAIKDAYADHEHSKMELEKKLEEVTRDKNLLAEKLQSLTQNQTIPVDSTDPNQNSADHDILEHSSLSSSDSNHSSANTSSLPFHSTENKYLGLINSLEASLKDIGSNQASSEFQNNKQGPIAEQASKSKEELSKELESELADMNREQLVDFCSTLKTDLRTKSQKIEQFERDFSDFVNRVQCGTVVFRDKEVRKTVLTEVKTFQQQCNCKVPINTQTTLAGEKVSQGVDTADLLIDNVTEQQQQQQQQQKDATDSTMAHVEMPHSEYKVWKAKVAILTNIEANLPNVKESPHQLELLLQILQKGRDIMCSDENQAGISNDQLLIYAKQLQTLSQGLNSTTSPDGTGTDAGKEVSQVKTEQLGAGKEAKGLCSKTPCLFNKASKSDRKKVIKELINSLSSEDLVVVAQILKQRLDKGKVKKRAPKDQLNPSMSNEQKEFEEIEVDMWLSSEDEDGNKQPSTEVEQVQAGTDSVSNAAAAALPCTASNTATAADETKTSTEDDEWKPPLPKTPPPDQPPTLLEEPEVIFVDNNDVTDKHLIEAESTLPSAAAATVSQQQQQQHMPQTANTNDQSKQQVNILTKALNDKNKYITMLEASIERLGQMLSQPQGSNPDAGVREEAIKKLESQLKSLQQELRQHHVEGQQSLTSLRTQLQGNTDITNTQKRQSFPQCHPQKPTPLAHSYSTTDLSRISFSASDVENLLKMPHPVRAWPSCSHLAPQTFSRTVRRRSDTFDPKLLPAGQQQQQQQQHQLLLQSNHGNIPVSTLPGWSPDKTSLHHLQQQQPKSQMLAPNSIFVAASDYSPELFSASGHLHLEIPLKEGDVIIKKGPVGANGYCEALVKGKVGLVPYKYLHPVKLETMTAEEQRALHLQFRGDTTETNTEHIRPPSEVASYFQKAHLTSIPNLTGNQYLPPEHGRWNNSVSSTPPHTAVSAATTTSPTSQFVKRHSGGGGGGGHISHTPIKGLPEAPSTFRLERIVGDNSVLLSWHPPMMDELDQNNGMQLIGYRIFLNGRLCQQPGSAHLAKAVVENLDLSRPQYFAIQSVAANGQMSPSAEVVFEGLERWLDAGDKSTESDTDLSEILPSPLGNSGPQRTFVAIYDYNPSVQSPHDYAESELRFNAGDLITVFGNQRSDGFFWAELNGNQGLVPASFVEEVPTKGSRSKPNNWKRLGQPFVRHSSVRPPVSSSTSTGF</sequence>
<feature type="compositionally biased region" description="Basic and acidic residues" evidence="6">
    <location>
        <begin position="462"/>
        <end position="482"/>
    </location>
</feature>
<feature type="region of interest" description="Disordered" evidence="6">
    <location>
        <begin position="1460"/>
        <end position="1491"/>
    </location>
</feature>
<feature type="region of interest" description="Disordered" evidence="6">
    <location>
        <begin position="1391"/>
        <end position="1410"/>
    </location>
</feature>
<dbReference type="InterPro" id="IPR013783">
    <property type="entry name" value="Ig-like_fold"/>
</dbReference>
<dbReference type="InterPro" id="IPR031994">
    <property type="entry name" value="JAKMIP_C"/>
</dbReference>
<evidence type="ECO:0000259" key="8">
    <source>
        <dbReference type="PROSITE" id="PS50853"/>
    </source>
</evidence>
<feature type="region of interest" description="Disordered" evidence="6">
    <location>
        <begin position="2014"/>
        <end position="2034"/>
    </location>
</feature>
<dbReference type="InterPro" id="IPR036116">
    <property type="entry name" value="FN3_sf"/>
</dbReference>
<dbReference type="PROSITE" id="PS50002">
    <property type="entry name" value="SH3"/>
    <property type="match status" value="2"/>
</dbReference>
<dbReference type="PANTHER" id="PTHR18935:SF8">
    <property type="entry name" value="GOLGIN SUBFAMILY A MEMBER 4-LIKE ISOFORM X1"/>
    <property type="match status" value="1"/>
</dbReference>
<feature type="domain" description="Fibronectin type-III" evidence="8">
    <location>
        <begin position="2320"/>
        <end position="2415"/>
    </location>
</feature>
<feature type="coiled-coil region" evidence="5">
    <location>
        <begin position="245"/>
        <end position="368"/>
    </location>
</feature>
<comment type="similarity">
    <text evidence="1">Belongs to the JAKMIP family.</text>
</comment>
<feature type="region of interest" description="Disordered" evidence="6">
    <location>
        <begin position="1767"/>
        <end position="1789"/>
    </location>
</feature>
<evidence type="ECO:0000256" key="5">
    <source>
        <dbReference type="SAM" id="Coils"/>
    </source>
</evidence>
<evidence type="ECO:0000313" key="9">
    <source>
        <dbReference type="EMBL" id="CAI9732634.1"/>
    </source>
</evidence>
<dbReference type="SUPFAM" id="SSF49265">
    <property type="entry name" value="Fibronectin type III"/>
    <property type="match status" value="1"/>
</dbReference>
<feature type="compositionally biased region" description="Basic and acidic residues" evidence="6">
    <location>
        <begin position="1478"/>
        <end position="1491"/>
    </location>
</feature>
<feature type="region of interest" description="Disordered" evidence="6">
    <location>
        <begin position="1899"/>
        <end position="1924"/>
    </location>
</feature>
<dbReference type="InterPro" id="IPR036028">
    <property type="entry name" value="SH3-like_dom_sf"/>
</dbReference>
<feature type="coiled-coil region" evidence="5">
    <location>
        <begin position="1966"/>
        <end position="1993"/>
    </location>
</feature>
<feature type="compositionally biased region" description="Pro residues" evidence="6">
    <location>
        <begin position="1857"/>
        <end position="1868"/>
    </location>
</feature>
<dbReference type="InterPro" id="IPR024836">
    <property type="entry name" value="JAKMIP"/>
</dbReference>
<keyword evidence="3 5" id="KW-0175">Coiled coil</keyword>
<feature type="compositionally biased region" description="Polar residues" evidence="6">
    <location>
        <begin position="1808"/>
        <end position="1822"/>
    </location>
</feature>